<dbReference type="InterPro" id="IPR046208">
    <property type="entry name" value="DUF6241"/>
</dbReference>
<keyword evidence="1" id="KW-1133">Transmembrane helix</keyword>
<feature type="transmembrane region" description="Helical" evidence="1">
    <location>
        <begin position="6"/>
        <end position="25"/>
    </location>
</feature>
<organism evidence="2 3">
    <name type="scientific">Lederbergia citrisecunda</name>
    <dbReference type="NCBI Taxonomy" id="2833583"/>
    <lineage>
        <taxon>Bacteria</taxon>
        <taxon>Bacillati</taxon>
        <taxon>Bacillota</taxon>
        <taxon>Bacilli</taxon>
        <taxon>Bacillales</taxon>
        <taxon>Bacillaceae</taxon>
        <taxon>Lederbergia</taxon>
    </lineage>
</organism>
<accession>A0A942YMC3</accession>
<keyword evidence="1" id="KW-0812">Transmembrane</keyword>
<gene>
    <name evidence="2" type="ORF">KHA93_05920</name>
</gene>
<reference evidence="2 3" key="1">
    <citation type="submission" date="2021-05" db="EMBL/GenBank/DDBJ databases">
        <title>Novel Bacillus species.</title>
        <authorList>
            <person name="Liu G."/>
        </authorList>
    </citation>
    <scope>NUCLEOTIDE SEQUENCE [LARGE SCALE GENOMIC DNA]</scope>
    <source>
        <strain evidence="2 3">FJAT-49732</strain>
    </source>
</reference>
<dbReference type="EMBL" id="JAGYPJ010000001">
    <property type="protein sequence ID" value="MBS4199191.1"/>
    <property type="molecule type" value="Genomic_DNA"/>
</dbReference>
<evidence type="ECO:0000313" key="3">
    <source>
        <dbReference type="Proteomes" id="UP000682713"/>
    </source>
</evidence>
<evidence type="ECO:0000256" key="1">
    <source>
        <dbReference type="SAM" id="Phobius"/>
    </source>
</evidence>
<dbReference type="RefSeq" id="WP_213109886.1">
    <property type="nucleotide sequence ID" value="NZ_JAGYPJ010000001.1"/>
</dbReference>
<dbReference type="AlphaFoldDB" id="A0A942YMC3"/>
<protein>
    <submittedName>
        <fullName evidence="2">Uncharacterized protein</fullName>
    </submittedName>
</protein>
<evidence type="ECO:0000313" key="2">
    <source>
        <dbReference type="EMBL" id="MBS4199191.1"/>
    </source>
</evidence>
<sequence length="180" mass="21076">MIKKIMWGLGILVAGFFIYFGYTIYKDMSTIAEERENPVIEDEVITDENITDEDIEITETEKNPFGQSLSIEEVEDDDILRYIHLMSHQKVKSQEKWGGFYLITDERIDWLIEAVELDNMKLKYKKVYFDILERWKKGDFSRIDKDHNVVWGFQGGNVGAAEGIMDPEEEKAFIESQSEE</sequence>
<keyword evidence="3" id="KW-1185">Reference proteome</keyword>
<dbReference type="Proteomes" id="UP000682713">
    <property type="component" value="Unassembled WGS sequence"/>
</dbReference>
<comment type="caution">
    <text evidence="2">The sequence shown here is derived from an EMBL/GenBank/DDBJ whole genome shotgun (WGS) entry which is preliminary data.</text>
</comment>
<dbReference type="Pfam" id="PF19754">
    <property type="entry name" value="DUF6241"/>
    <property type="match status" value="1"/>
</dbReference>
<proteinExistence type="predicted"/>
<keyword evidence="1" id="KW-0472">Membrane</keyword>
<name>A0A942YMC3_9BACI</name>